<evidence type="ECO:0000313" key="3">
    <source>
        <dbReference type="EMBL" id="KDA54735.1"/>
    </source>
</evidence>
<keyword evidence="1" id="KW-0812">Transmembrane</keyword>
<evidence type="ECO:0000259" key="2">
    <source>
        <dbReference type="Pfam" id="PF19346"/>
    </source>
</evidence>
<evidence type="ECO:0000313" key="4">
    <source>
        <dbReference type="Proteomes" id="UP000027284"/>
    </source>
</evidence>
<dbReference type="Pfam" id="PF19346">
    <property type="entry name" value="DUF5924"/>
    <property type="match status" value="1"/>
</dbReference>
<feature type="transmembrane region" description="Helical" evidence="1">
    <location>
        <begin position="150"/>
        <end position="171"/>
    </location>
</feature>
<dbReference type="STRING" id="1312852.EG19_09940"/>
<dbReference type="InterPro" id="IPR045968">
    <property type="entry name" value="DUF5924"/>
</dbReference>
<sequence>MVARERLLALKTRITERLTLLHQRYARLFWTLHSIWALFTGVVVLVLAHNRYGYIRWVVLFLALTWASTLFFSRFAQASSAPGFRFAQGFVSYLTRIMYQETLFFLLPFYFYSTSFPSWNALYVLLLAGLAVFSCFDIPFDRALRTSRTFALGFFVIVTFSALIFFFPLLARVRTHHGLYLAALLAFLAALPLALRFSELREGRKLGAVLLILVLMLGLVRLARPLIPPVPLRLAKLRFTTQLDPRTLRAGQEFEREIPAAELASGKLYAVATVFSPVPLPTSLVVRWLGDGRTLRSSRAVEVMAHARGFRVWDVLNLQRLKLGPGHYRVEVWTAEGQLVGKVRFQVLP</sequence>
<gene>
    <name evidence="3" type="ORF">EG19_09940</name>
</gene>
<organism evidence="3 4">
    <name type="scientific">Thermoanaerobaculum aquaticum</name>
    <dbReference type="NCBI Taxonomy" id="1312852"/>
    <lineage>
        <taxon>Bacteria</taxon>
        <taxon>Pseudomonadati</taxon>
        <taxon>Acidobacteriota</taxon>
        <taxon>Thermoanaerobaculia</taxon>
        <taxon>Thermoanaerobaculales</taxon>
        <taxon>Thermoanaerobaculaceae</taxon>
        <taxon>Thermoanaerobaculum</taxon>
    </lineage>
</organism>
<dbReference type="RefSeq" id="WP_152543857.1">
    <property type="nucleotide sequence ID" value="NZ_JMFG01000005.1"/>
</dbReference>
<feature type="transmembrane region" description="Helical" evidence="1">
    <location>
        <begin position="28"/>
        <end position="48"/>
    </location>
</feature>
<reference evidence="3 4" key="1">
    <citation type="submission" date="2014-04" db="EMBL/GenBank/DDBJ databases">
        <title>The Genome Sequence of Thermoanaerobaculum aquaticum MP-01, The First Cultivated Group 23 Acidobacterium.</title>
        <authorList>
            <person name="Stamps B.W."/>
            <person name="Losey N.A."/>
            <person name="Lawson P.A."/>
            <person name="Stevenson B.S."/>
        </authorList>
    </citation>
    <scope>NUCLEOTIDE SEQUENCE [LARGE SCALE GENOMIC DNA]</scope>
    <source>
        <strain evidence="3 4">MP-01</strain>
    </source>
</reference>
<feature type="transmembrane region" description="Helical" evidence="1">
    <location>
        <begin position="207"/>
        <end position="227"/>
    </location>
</feature>
<protein>
    <recommendedName>
        <fullName evidence="2">DUF5924 domain-containing protein</fullName>
    </recommendedName>
</protein>
<dbReference type="AlphaFoldDB" id="A0A062Y1T3"/>
<evidence type="ECO:0000256" key="1">
    <source>
        <dbReference type="SAM" id="Phobius"/>
    </source>
</evidence>
<feature type="domain" description="DUF5924" evidence="2">
    <location>
        <begin position="14"/>
        <end position="270"/>
    </location>
</feature>
<proteinExistence type="predicted"/>
<keyword evidence="1" id="KW-1133">Transmembrane helix</keyword>
<feature type="transmembrane region" description="Helical" evidence="1">
    <location>
        <begin position="54"/>
        <end position="72"/>
    </location>
</feature>
<comment type="caution">
    <text evidence="3">The sequence shown here is derived from an EMBL/GenBank/DDBJ whole genome shotgun (WGS) entry which is preliminary data.</text>
</comment>
<accession>A0A062Y1T3</accession>
<feature type="transmembrane region" description="Helical" evidence="1">
    <location>
        <begin position="118"/>
        <end position="138"/>
    </location>
</feature>
<keyword evidence="1" id="KW-0472">Membrane</keyword>
<keyword evidence="4" id="KW-1185">Reference proteome</keyword>
<dbReference type="OrthoDB" id="6934181at2"/>
<name>A0A062Y1T3_9BACT</name>
<dbReference type="EMBL" id="JMFG01000005">
    <property type="protein sequence ID" value="KDA54735.1"/>
    <property type="molecule type" value="Genomic_DNA"/>
</dbReference>
<dbReference type="Proteomes" id="UP000027284">
    <property type="component" value="Unassembled WGS sequence"/>
</dbReference>
<feature type="transmembrane region" description="Helical" evidence="1">
    <location>
        <begin position="177"/>
        <end position="195"/>
    </location>
</feature>